<name>A0A7M1WCT2_VIBPH</name>
<evidence type="ECO:0000313" key="1">
    <source>
        <dbReference type="EMBL" id="QOS24775.1"/>
    </source>
</evidence>
<dbReference type="Gene3D" id="3.40.50.12780">
    <property type="entry name" value="N-terminal domain of ligase-like"/>
    <property type="match status" value="1"/>
</dbReference>
<dbReference type="InterPro" id="IPR042099">
    <property type="entry name" value="ANL_N_sf"/>
</dbReference>
<dbReference type="AlphaFoldDB" id="A0A7M1WCT2"/>
<gene>
    <name evidence="1" type="ORF">VP308_00020</name>
</gene>
<dbReference type="PANTHER" id="PTHR36932:SF1">
    <property type="entry name" value="CAPSULAR POLYSACCHARIDE BIOSYNTHESIS PROTEIN"/>
    <property type="match status" value="1"/>
</dbReference>
<accession>A0A7M1WCT2</accession>
<dbReference type="RefSeq" id="WP_238802631.1">
    <property type="nucleotide sequence ID" value="NZ_JAKNOL010000017.1"/>
</dbReference>
<dbReference type="InterPro" id="IPR053158">
    <property type="entry name" value="CapK_Type1_Caps_Biosynth"/>
</dbReference>
<organism evidence="1">
    <name type="scientific">Vibrio parahaemolyticus</name>
    <dbReference type="NCBI Taxonomy" id="670"/>
    <lineage>
        <taxon>Bacteria</taxon>
        <taxon>Pseudomonadati</taxon>
        <taxon>Pseudomonadota</taxon>
        <taxon>Gammaproteobacteria</taxon>
        <taxon>Vibrionales</taxon>
        <taxon>Vibrionaceae</taxon>
        <taxon>Vibrio</taxon>
    </lineage>
</organism>
<dbReference type="PANTHER" id="PTHR36932">
    <property type="entry name" value="CAPSULAR POLYSACCHARIDE BIOSYNTHESIS PROTEIN"/>
    <property type="match status" value="1"/>
</dbReference>
<dbReference type="SUPFAM" id="SSF56801">
    <property type="entry name" value="Acetyl-CoA synthetase-like"/>
    <property type="match status" value="1"/>
</dbReference>
<dbReference type="EMBL" id="MT898277">
    <property type="protein sequence ID" value="QOS24775.1"/>
    <property type="molecule type" value="Genomic_DNA"/>
</dbReference>
<protein>
    <recommendedName>
        <fullName evidence="2">Capsule biosynthesis protein CapK</fullName>
    </recommendedName>
</protein>
<proteinExistence type="predicted"/>
<evidence type="ECO:0008006" key="2">
    <source>
        <dbReference type="Google" id="ProtNLM"/>
    </source>
</evidence>
<reference evidence="1" key="1">
    <citation type="submission" date="2020-08" db="EMBL/GenBank/DDBJ databases">
        <title>Genetic structure, function and evolution of capsule biosynthesis loci in Vibrio parahaemolyticus.</title>
        <authorList>
            <person name="Li L."/>
            <person name="Bian S."/>
        </authorList>
    </citation>
    <scope>NUCLEOTIDE SEQUENCE</scope>
    <source>
        <strain evidence="1">VP308</strain>
    </source>
</reference>
<sequence length="426" mass="49903">MINKFIYCLGVYFRNPSFRRVEQELSKSYNLSSKDLKDIQNKKLNDTLKFAYHNSSYYRSILDLHCYDPKIMYDIGFLSQLPILTKDILIEKNEEIHTIKNYKFKKLFFSETSGSTGQALTFYKDERWDSYNRASISRGMKLFGVNVWDKNGYFWGFNHRGFSLIKVKFFDFLMNRFRLFSYSDNLLEKFLNQCGNAKYLAGYSSMIYEVAKLANKKNIQLSNIKFIKGTSEKIYDFYQDEVQRAFGQKIVSEYGSAESGIIAFECPCGNMHVNEECCVLEVIEGRAIVTNLVARSFPTIRYDLGDYVSVEDVECNCGRKSKVISEITGRVGKNIIGKKQNYPSLTLYYVFKNMAVEHSINIAYRCEQHFKGQLVVYYESKLTPKQMVLLESEFSKYFNDDLQVEYHHVTNIRPLNRKLKDFESYL</sequence>